<dbReference type="EMBL" id="JEMX01000006">
    <property type="protein sequence ID" value="EXI83061.1"/>
    <property type="molecule type" value="Genomic_DNA"/>
</dbReference>
<dbReference type="AlphaFoldDB" id="A0A011P659"/>
<accession>A0A011P659</accession>
<reference evidence="1 2" key="1">
    <citation type="submission" date="2014-02" db="EMBL/GenBank/DDBJ databases">
        <title>Expanding our view of genomic diversity in Candidatus Accumulibacter clades.</title>
        <authorList>
            <person name="Skennerton C.T."/>
            <person name="Barr J.J."/>
            <person name="Slater F.R."/>
            <person name="Bond P.L."/>
            <person name="Tyson G.W."/>
        </authorList>
    </citation>
    <scope>NUCLEOTIDE SEQUENCE [LARGE SCALE GENOMIC DNA]</scope>
    <source>
        <strain evidence="2">BA-92</strain>
    </source>
</reference>
<organism evidence="1 2">
    <name type="scientific">Candidatus Accumulibacter appositus</name>
    <dbReference type="NCBI Taxonomy" id="1454003"/>
    <lineage>
        <taxon>Bacteria</taxon>
        <taxon>Pseudomonadati</taxon>
        <taxon>Pseudomonadota</taxon>
        <taxon>Betaproteobacteria</taxon>
        <taxon>Candidatus Accumulibacter</taxon>
    </lineage>
</organism>
<gene>
    <name evidence="1" type="ORF">AW10_00136</name>
</gene>
<dbReference type="Proteomes" id="UP000021816">
    <property type="component" value="Unassembled WGS sequence"/>
</dbReference>
<sequence>MLPARRTMPAAKPECALPVREIMTASRIGFASRILLFFSDRRVAVMFRSFEASTVACVPATGVSAARKLACRAPSGQPQRSV</sequence>
<comment type="caution">
    <text evidence="1">The sequence shown here is derived from an EMBL/GenBank/DDBJ whole genome shotgun (WGS) entry which is preliminary data.</text>
</comment>
<evidence type="ECO:0000313" key="1">
    <source>
        <dbReference type="EMBL" id="EXI83061.1"/>
    </source>
</evidence>
<proteinExistence type="predicted"/>
<evidence type="ECO:0000313" key="2">
    <source>
        <dbReference type="Proteomes" id="UP000021816"/>
    </source>
</evidence>
<name>A0A011P659_9PROT</name>
<protein>
    <submittedName>
        <fullName evidence="1">Uncharacterized protein</fullName>
    </submittedName>
</protein>